<comment type="caution">
    <text evidence="2">The sequence shown here is derived from an EMBL/GenBank/DDBJ whole genome shotgun (WGS) entry which is preliminary data.</text>
</comment>
<keyword evidence="3" id="KW-1185">Reference proteome</keyword>
<evidence type="ECO:0000313" key="3">
    <source>
        <dbReference type="Proteomes" id="UP000466966"/>
    </source>
</evidence>
<accession>A0A844YXQ6</accession>
<organism evidence="2 3">
    <name type="scientific">Alteraurantiacibacter buctensis</name>
    <dbReference type="NCBI Taxonomy" id="1503981"/>
    <lineage>
        <taxon>Bacteria</taxon>
        <taxon>Pseudomonadati</taxon>
        <taxon>Pseudomonadota</taxon>
        <taxon>Alphaproteobacteria</taxon>
        <taxon>Sphingomonadales</taxon>
        <taxon>Erythrobacteraceae</taxon>
        <taxon>Alteraurantiacibacter</taxon>
    </lineage>
</organism>
<gene>
    <name evidence="2" type="ORF">GRI99_08810</name>
</gene>
<name>A0A844YXQ6_9SPHN</name>
<protein>
    <submittedName>
        <fullName evidence="2">Uncharacterized protein</fullName>
    </submittedName>
</protein>
<evidence type="ECO:0000313" key="2">
    <source>
        <dbReference type="EMBL" id="MXO71740.1"/>
    </source>
</evidence>
<dbReference type="RefSeq" id="WP_160771623.1">
    <property type="nucleotide sequence ID" value="NZ_WTYV01000002.1"/>
</dbReference>
<dbReference type="OrthoDB" id="7433096at2"/>
<dbReference type="Proteomes" id="UP000466966">
    <property type="component" value="Unassembled WGS sequence"/>
</dbReference>
<reference evidence="2 3" key="1">
    <citation type="submission" date="2019-12" db="EMBL/GenBank/DDBJ databases">
        <title>Genomic-based taxomic classification of the family Erythrobacteraceae.</title>
        <authorList>
            <person name="Xu L."/>
        </authorList>
    </citation>
    <scope>NUCLEOTIDE SEQUENCE [LARGE SCALE GENOMIC DNA]</scope>
    <source>
        <strain evidence="2 3">M0322</strain>
    </source>
</reference>
<sequence length="118" mass="12912">MNDMSNTFPRYRDGTAAGFKGNSTMARENSQEAAEHVSKTLARRHRQMFDAWALYGPAGAIPEQIAEALGLPVHVVRPRAGELVKRGLLFEVGRRMGDMGKPVMAYSIVRPEAQAVAA</sequence>
<dbReference type="AlphaFoldDB" id="A0A844YXQ6"/>
<dbReference type="EMBL" id="WTYV01000002">
    <property type="protein sequence ID" value="MXO71740.1"/>
    <property type="molecule type" value="Genomic_DNA"/>
</dbReference>
<feature type="region of interest" description="Disordered" evidence="1">
    <location>
        <begin position="1"/>
        <end position="37"/>
    </location>
</feature>
<proteinExistence type="predicted"/>
<evidence type="ECO:0000256" key="1">
    <source>
        <dbReference type="SAM" id="MobiDB-lite"/>
    </source>
</evidence>